<protein>
    <submittedName>
        <fullName evidence="1">Uncharacterized protein</fullName>
    </submittedName>
</protein>
<name>A0ABY8LBI0_9RHOB</name>
<proteinExistence type="predicted"/>
<dbReference type="Proteomes" id="UP001243420">
    <property type="component" value="Chromosome"/>
</dbReference>
<keyword evidence="2" id="KW-1185">Reference proteome</keyword>
<gene>
    <name evidence="1" type="ORF">P8627_10130</name>
</gene>
<organism evidence="1 2">
    <name type="scientific">Jannaschia ovalis</name>
    <dbReference type="NCBI Taxonomy" id="3038773"/>
    <lineage>
        <taxon>Bacteria</taxon>
        <taxon>Pseudomonadati</taxon>
        <taxon>Pseudomonadota</taxon>
        <taxon>Alphaproteobacteria</taxon>
        <taxon>Rhodobacterales</taxon>
        <taxon>Roseobacteraceae</taxon>
        <taxon>Jannaschia</taxon>
    </lineage>
</organism>
<dbReference type="EMBL" id="CP122537">
    <property type="protein sequence ID" value="WGH77405.1"/>
    <property type="molecule type" value="Genomic_DNA"/>
</dbReference>
<sequence length="84" mass="9405">MTTELKDLNVDALKDLGRVQKLEGHNDMTRDELLEALDGPVDDALAKWLGKPRSEIYEAAGEAGIEDRKDKQKWELLEALAKKG</sequence>
<accession>A0ABY8LBI0</accession>
<dbReference type="RefSeq" id="WP_279963979.1">
    <property type="nucleotide sequence ID" value="NZ_CP122537.1"/>
</dbReference>
<reference evidence="1 2" key="1">
    <citation type="submission" date="2023-04" db="EMBL/GenBank/DDBJ databases">
        <title>Jannaschia ovalis sp. nov., a marine bacterium isolated from sea tidal flat.</title>
        <authorList>
            <person name="Kwon D.Y."/>
            <person name="Kim J.-J."/>
        </authorList>
    </citation>
    <scope>NUCLEOTIDE SEQUENCE [LARGE SCALE GENOMIC DNA]</scope>
    <source>
        <strain evidence="1 2">GRR-S6-38</strain>
    </source>
</reference>
<evidence type="ECO:0000313" key="2">
    <source>
        <dbReference type="Proteomes" id="UP001243420"/>
    </source>
</evidence>
<evidence type="ECO:0000313" key="1">
    <source>
        <dbReference type="EMBL" id="WGH77405.1"/>
    </source>
</evidence>